<dbReference type="FunFam" id="3.40.50.300:FF:000638">
    <property type="entry name" value="Transmembrane GTPase Fzo1, putative"/>
    <property type="match status" value="1"/>
</dbReference>
<sequence>MSQEYFPPKGKSVPRYRDHDHDYDDTHDDNASGSSRPPAPVAPLTSGPSAAPSYMTVGTGQTSQYAAHLQAMLEQDSGYGGSIAGDQLAPSMSGSNSGAAWDAAIHADRPMRPQHSASLSSSHHPAAADHRTQAGAVHQLWYNQHRATLGRAISTVVELLRELQEKNTVWPAHYPSVQRASLDAPSRPLSHSAAGDLANEPLFSAPTPMLRRAMTSLEDAEPESSRSAENRTASAEPRLVTPQIAQEFSVLKLDLKLGALHQAELVHSLEKGSIAALLDGKIQSSIKHLQALRERIEDTSSKVLITGDLNAGKSTFCNALLRRKILPEDQQPCTSIFCEVLDARVNCGIEEVHAVHRDAIYDRHDESTYDVYSLRDLEKVVVDNTLYLQCKVYVTDVRTIDESLLNNGVVDIALIDAPGLNMDTTKTTAIFARQEEIDVVVFVVSASNHFTQTSTEFIRAAAAEKAYLFIVVNGYDNIKDKDRCQKLILNQVRNLSPATYKESAELVHFVSSTAIPTAPAPPGGPSGGGGSGSASGGGFDDDPDDDDPKGKGKKKEMARDFSALEQSLRRFVLEKRARSKLAPAKTYLMNILNDVNVLASVNSEVAQSEFERVNKELQEIEPQLEFSKRAKSEINEKLDHTIEATCKDVYDHSRSTIGSAIANAGDSNHGIPYPGLFGAFQYADDLKEAMLSQIAASVVRCEEHARTKTVSGVNMIKQIGLLHLGNEYENLSFKSDVMFQHKKHALARQVDVTTEFWDFVDWSTLLQKEEKASMALTVAGVVGTGVVSSYGQLNLAIRAAQILGSDNLRRMIIPGVIAAAVAMAFYVLNQIPHSLPHRLNAKISAQLGAMDYVHSNSHRISGTVRKVLLIPANSLRVGLQRSVEQLDTRRDETLKVRKESSDALRYFGNLVQRSAHQRRQVDTVDLDGHPPGAHGNF</sequence>
<dbReference type="InterPro" id="IPR027094">
    <property type="entry name" value="Mitofusin_fam"/>
</dbReference>
<dbReference type="GO" id="GO:0005741">
    <property type="term" value="C:mitochondrial outer membrane"/>
    <property type="evidence" value="ECO:0007669"/>
    <property type="project" value="UniProtKB-SubCell"/>
</dbReference>
<dbReference type="InterPro" id="IPR045063">
    <property type="entry name" value="Dynamin_N"/>
</dbReference>
<dbReference type="PANTHER" id="PTHR10465">
    <property type="entry name" value="TRANSMEMBRANE GTPASE FZO1"/>
    <property type="match status" value="1"/>
</dbReference>
<evidence type="ECO:0000259" key="13">
    <source>
        <dbReference type="PROSITE" id="PS51718"/>
    </source>
</evidence>
<keyword evidence="5" id="KW-0378">Hydrolase</keyword>
<dbReference type="GO" id="GO:0003924">
    <property type="term" value="F:GTPase activity"/>
    <property type="evidence" value="ECO:0007669"/>
    <property type="project" value="InterPro"/>
</dbReference>
<keyword evidence="2" id="KW-0812">Transmembrane</keyword>
<comment type="subcellular location">
    <subcellularLocation>
        <location evidence="1">Mitochondrion outer membrane</location>
        <topology evidence="1">Multi-pass membrane protein</topology>
    </subcellularLocation>
</comment>
<proteinExistence type="predicted"/>
<keyword evidence="8" id="KW-0496">Mitochondrion</keyword>
<dbReference type="InterPro" id="IPR030381">
    <property type="entry name" value="G_DYNAMIN_dom"/>
</dbReference>
<reference evidence="14" key="2">
    <citation type="submission" date="2023-05" db="EMBL/GenBank/DDBJ databases">
        <authorList>
            <consortium name="Lawrence Berkeley National Laboratory"/>
            <person name="Steindorff A."/>
            <person name="Hensen N."/>
            <person name="Bonometti L."/>
            <person name="Westerberg I."/>
            <person name="Brannstrom I.O."/>
            <person name="Guillou S."/>
            <person name="Cros-Aarteil S."/>
            <person name="Calhoun S."/>
            <person name="Haridas S."/>
            <person name="Kuo A."/>
            <person name="Mondo S."/>
            <person name="Pangilinan J."/>
            <person name="Riley R."/>
            <person name="Labutti K."/>
            <person name="Andreopoulos B."/>
            <person name="Lipzen A."/>
            <person name="Chen C."/>
            <person name="Yanf M."/>
            <person name="Daum C."/>
            <person name="Ng V."/>
            <person name="Clum A."/>
            <person name="Ohm R."/>
            <person name="Martin F."/>
            <person name="Silar P."/>
            <person name="Natvig D."/>
            <person name="Lalanne C."/>
            <person name="Gautier V."/>
            <person name="Ament-Velasquez S.L."/>
            <person name="Kruys A."/>
            <person name="Hutchinson M.I."/>
            <person name="Powell A.J."/>
            <person name="Barry K."/>
            <person name="Miller A.N."/>
            <person name="Grigoriev I.V."/>
            <person name="Debuchy R."/>
            <person name="Gladieux P."/>
            <person name="Thoren M.H."/>
            <person name="Johannesson H."/>
        </authorList>
    </citation>
    <scope>NUCLEOTIDE SEQUENCE</scope>
    <source>
        <strain evidence="14">CBS 103.79</strain>
    </source>
</reference>
<evidence type="ECO:0000256" key="8">
    <source>
        <dbReference type="ARBA" id="ARBA00023128"/>
    </source>
</evidence>
<evidence type="ECO:0000256" key="11">
    <source>
        <dbReference type="ARBA" id="ARBA00048548"/>
    </source>
</evidence>
<feature type="region of interest" description="Disordered" evidence="12">
    <location>
        <begin position="1"/>
        <end position="56"/>
    </location>
</feature>
<reference evidence="14" key="1">
    <citation type="journal article" date="2023" name="Mol. Phylogenet. Evol.">
        <title>Genome-scale phylogeny and comparative genomics of the fungal order Sordariales.</title>
        <authorList>
            <person name="Hensen N."/>
            <person name="Bonometti L."/>
            <person name="Westerberg I."/>
            <person name="Brannstrom I.O."/>
            <person name="Guillou S."/>
            <person name="Cros-Aarteil S."/>
            <person name="Calhoun S."/>
            <person name="Haridas S."/>
            <person name="Kuo A."/>
            <person name="Mondo S."/>
            <person name="Pangilinan J."/>
            <person name="Riley R."/>
            <person name="LaButti K."/>
            <person name="Andreopoulos B."/>
            <person name="Lipzen A."/>
            <person name="Chen C."/>
            <person name="Yan M."/>
            <person name="Daum C."/>
            <person name="Ng V."/>
            <person name="Clum A."/>
            <person name="Steindorff A."/>
            <person name="Ohm R.A."/>
            <person name="Martin F."/>
            <person name="Silar P."/>
            <person name="Natvig D.O."/>
            <person name="Lalanne C."/>
            <person name="Gautier V."/>
            <person name="Ament-Velasquez S.L."/>
            <person name="Kruys A."/>
            <person name="Hutchinson M.I."/>
            <person name="Powell A.J."/>
            <person name="Barry K."/>
            <person name="Miller A.N."/>
            <person name="Grigoriev I.V."/>
            <person name="Debuchy R."/>
            <person name="Gladieux P."/>
            <person name="Hiltunen Thoren M."/>
            <person name="Johannesson H."/>
        </authorList>
    </citation>
    <scope>NUCLEOTIDE SEQUENCE</scope>
    <source>
        <strain evidence="14">CBS 103.79</strain>
    </source>
</reference>
<dbReference type="Proteomes" id="UP001303889">
    <property type="component" value="Unassembled WGS sequence"/>
</dbReference>
<feature type="domain" description="Dynamin-type G" evidence="13">
    <location>
        <begin position="297"/>
        <end position="583"/>
    </location>
</feature>
<keyword evidence="3" id="KW-0547">Nucleotide-binding</keyword>
<dbReference type="GO" id="GO:0005525">
    <property type="term" value="F:GTP binding"/>
    <property type="evidence" value="ECO:0007669"/>
    <property type="project" value="UniProtKB-KW"/>
</dbReference>
<evidence type="ECO:0000256" key="4">
    <source>
        <dbReference type="ARBA" id="ARBA00022787"/>
    </source>
</evidence>
<feature type="compositionally biased region" description="Gly residues" evidence="12">
    <location>
        <begin position="525"/>
        <end position="538"/>
    </location>
</feature>
<feature type="compositionally biased region" description="Basic and acidic residues" evidence="12">
    <location>
        <begin position="919"/>
        <end position="928"/>
    </location>
</feature>
<keyword evidence="6" id="KW-1133">Transmembrane helix</keyword>
<evidence type="ECO:0000256" key="3">
    <source>
        <dbReference type="ARBA" id="ARBA00022741"/>
    </source>
</evidence>
<dbReference type="AlphaFoldDB" id="A0AAN6RVR1"/>
<evidence type="ECO:0000256" key="12">
    <source>
        <dbReference type="SAM" id="MobiDB-lite"/>
    </source>
</evidence>
<dbReference type="SUPFAM" id="SSF52540">
    <property type="entry name" value="P-loop containing nucleoside triphosphate hydrolases"/>
    <property type="match status" value="1"/>
</dbReference>
<dbReference type="Pfam" id="PF00350">
    <property type="entry name" value="Dynamin_N"/>
    <property type="match status" value="1"/>
</dbReference>
<evidence type="ECO:0000313" key="14">
    <source>
        <dbReference type="EMBL" id="KAK3904248.1"/>
    </source>
</evidence>
<evidence type="ECO:0000256" key="7">
    <source>
        <dbReference type="ARBA" id="ARBA00023054"/>
    </source>
</evidence>
<name>A0AAN6RVR1_9PEZI</name>
<evidence type="ECO:0000256" key="10">
    <source>
        <dbReference type="ARBA" id="ARBA00023136"/>
    </source>
</evidence>
<evidence type="ECO:0000256" key="5">
    <source>
        <dbReference type="ARBA" id="ARBA00022801"/>
    </source>
</evidence>
<evidence type="ECO:0000256" key="2">
    <source>
        <dbReference type="ARBA" id="ARBA00022692"/>
    </source>
</evidence>
<keyword evidence="7" id="KW-0175">Coiled coil</keyword>
<keyword evidence="4" id="KW-1000">Mitochondrion outer membrane</keyword>
<organism evidence="14 15">
    <name type="scientific">Staphylotrichum tortipilum</name>
    <dbReference type="NCBI Taxonomy" id="2831512"/>
    <lineage>
        <taxon>Eukaryota</taxon>
        <taxon>Fungi</taxon>
        <taxon>Dikarya</taxon>
        <taxon>Ascomycota</taxon>
        <taxon>Pezizomycotina</taxon>
        <taxon>Sordariomycetes</taxon>
        <taxon>Sordariomycetidae</taxon>
        <taxon>Sordariales</taxon>
        <taxon>Chaetomiaceae</taxon>
        <taxon>Staphylotrichum</taxon>
    </lineage>
</organism>
<comment type="caution">
    <text evidence="14">The sequence shown here is derived from an EMBL/GenBank/DDBJ whole genome shotgun (WGS) entry which is preliminary data.</text>
</comment>
<keyword evidence="10" id="KW-0472">Membrane</keyword>
<dbReference type="PROSITE" id="PS51718">
    <property type="entry name" value="G_DYNAMIN_2"/>
    <property type="match status" value="1"/>
</dbReference>
<dbReference type="Gene3D" id="3.40.50.300">
    <property type="entry name" value="P-loop containing nucleotide triphosphate hydrolases"/>
    <property type="match status" value="1"/>
</dbReference>
<accession>A0AAN6RVR1</accession>
<keyword evidence="9" id="KW-0342">GTP-binding</keyword>
<feature type="region of interest" description="Disordered" evidence="12">
    <location>
        <begin position="181"/>
        <end position="238"/>
    </location>
</feature>
<comment type="catalytic activity">
    <reaction evidence="11">
        <text>GTP + H2O = GDP + phosphate + H(+)</text>
        <dbReference type="Rhea" id="RHEA:19669"/>
        <dbReference type="ChEBI" id="CHEBI:15377"/>
        <dbReference type="ChEBI" id="CHEBI:15378"/>
        <dbReference type="ChEBI" id="CHEBI:37565"/>
        <dbReference type="ChEBI" id="CHEBI:43474"/>
        <dbReference type="ChEBI" id="CHEBI:58189"/>
    </reaction>
</comment>
<keyword evidence="15" id="KW-1185">Reference proteome</keyword>
<feature type="compositionally biased region" description="Basic and acidic residues" evidence="12">
    <location>
        <begin position="15"/>
        <end position="30"/>
    </location>
</feature>
<dbReference type="PANTHER" id="PTHR10465:SF0">
    <property type="entry name" value="SARCALUMENIN"/>
    <property type="match status" value="1"/>
</dbReference>
<dbReference type="EMBL" id="MU855406">
    <property type="protein sequence ID" value="KAK3904248.1"/>
    <property type="molecule type" value="Genomic_DNA"/>
</dbReference>
<feature type="region of interest" description="Disordered" evidence="12">
    <location>
        <begin position="918"/>
        <end position="937"/>
    </location>
</feature>
<gene>
    <name evidence="14" type="ORF">C8A05DRAFT_31979</name>
</gene>
<evidence type="ECO:0000256" key="6">
    <source>
        <dbReference type="ARBA" id="ARBA00022989"/>
    </source>
</evidence>
<feature type="region of interest" description="Disordered" evidence="12">
    <location>
        <begin position="515"/>
        <end position="559"/>
    </location>
</feature>
<protein>
    <recommendedName>
        <fullName evidence="13">Dynamin-type G domain-containing protein</fullName>
    </recommendedName>
</protein>
<evidence type="ECO:0000256" key="9">
    <source>
        <dbReference type="ARBA" id="ARBA00023134"/>
    </source>
</evidence>
<evidence type="ECO:0000256" key="1">
    <source>
        <dbReference type="ARBA" id="ARBA00004374"/>
    </source>
</evidence>
<dbReference type="GO" id="GO:0008053">
    <property type="term" value="P:mitochondrial fusion"/>
    <property type="evidence" value="ECO:0007669"/>
    <property type="project" value="TreeGrafter"/>
</dbReference>
<dbReference type="InterPro" id="IPR027417">
    <property type="entry name" value="P-loop_NTPase"/>
</dbReference>
<evidence type="ECO:0000313" key="15">
    <source>
        <dbReference type="Proteomes" id="UP001303889"/>
    </source>
</evidence>
<dbReference type="GO" id="GO:0051646">
    <property type="term" value="P:mitochondrion localization"/>
    <property type="evidence" value="ECO:0007669"/>
    <property type="project" value="TreeGrafter"/>
</dbReference>